<dbReference type="Pfam" id="PF09842">
    <property type="entry name" value="DUF2069"/>
    <property type="match status" value="1"/>
</dbReference>
<reference evidence="2 3" key="1">
    <citation type="submission" date="2019-04" db="EMBL/GenBank/DDBJ databases">
        <title>Taxonomy of novel Haliea sp. from mangrove soil of West Coast of India.</title>
        <authorList>
            <person name="Verma A."/>
            <person name="Kumar P."/>
            <person name="Krishnamurthi S."/>
        </authorList>
    </citation>
    <scope>NUCLEOTIDE SEQUENCE [LARGE SCALE GENOMIC DNA]</scope>
    <source>
        <strain evidence="2 3">SAOS-164</strain>
    </source>
</reference>
<dbReference type="AlphaFoldDB" id="A0A4Z0LXG3"/>
<dbReference type="Proteomes" id="UP000298050">
    <property type="component" value="Unassembled WGS sequence"/>
</dbReference>
<dbReference type="OrthoDB" id="5738125at2"/>
<name>A0A4Z0LXG3_9GAMM</name>
<gene>
    <name evidence="2" type="ORF">E4634_15415</name>
</gene>
<protein>
    <submittedName>
        <fullName evidence="2">DUF2069 domain-containing protein</fullName>
    </submittedName>
</protein>
<keyword evidence="3" id="KW-1185">Reference proteome</keyword>
<sequence>MSPKTRNLRVICLASYAVLCLQQLTDAWLGGAPPVVWIALLVPLLLFLPGMQRDNLRSFVWLCFVSLLYFMLLVVDLFEQPQSVLRWAGMLAVVGIYSSGMLYVRWRARELRGENAQQAVEATHE</sequence>
<keyword evidence="1" id="KW-1133">Transmembrane helix</keyword>
<evidence type="ECO:0000313" key="3">
    <source>
        <dbReference type="Proteomes" id="UP000298050"/>
    </source>
</evidence>
<evidence type="ECO:0000313" key="2">
    <source>
        <dbReference type="EMBL" id="TGD72063.1"/>
    </source>
</evidence>
<dbReference type="InterPro" id="IPR018643">
    <property type="entry name" value="DUF2069_membrane"/>
</dbReference>
<keyword evidence="1" id="KW-0812">Transmembrane</keyword>
<comment type="caution">
    <text evidence="2">The sequence shown here is derived from an EMBL/GenBank/DDBJ whole genome shotgun (WGS) entry which is preliminary data.</text>
</comment>
<dbReference type="RefSeq" id="WP_135445503.1">
    <property type="nucleotide sequence ID" value="NZ_SRLE01000011.1"/>
</dbReference>
<dbReference type="EMBL" id="SRLE01000011">
    <property type="protein sequence ID" value="TGD72063.1"/>
    <property type="molecule type" value="Genomic_DNA"/>
</dbReference>
<feature type="transmembrane region" description="Helical" evidence="1">
    <location>
        <begin position="84"/>
        <end position="104"/>
    </location>
</feature>
<accession>A0A4Z0LXG3</accession>
<feature type="transmembrane region" description="Helical" evidence="1">
    <location>
        <begin position="35"/>
        <end position="51"/>
    </location>
</feature>
<feature type="transmembrane region" description="Helical" evidence="1">
    <location>
        <begin position="58"/>
        <end position="78"/>
    </location>
</feature>
<keyword evidence="1" id="KW-0472">Membrane</keyword>
<proteinExistence type="predicted"/>
<evidence type="ECO:0000256" key="1">
    <source>
        <dbReference type="SAM" id="Phobius"/>
    </source>
</evidence>
<organism evidence="2 3">
    <name type="scientific">Mangrovimicrobium sediminis</name>
    <dbReference type="NCBI Taxonomy" id="2562682"/>
    <lineage>
        <taxon>Bacteria</taxon>
        <taxon>Pseudomonadati</taxon>
        <taxon>Pseudomonadota</taxon>
        <taxon>Gammaproteobacteria</taxon>
        <taxon>Cellvibrionales</taxon>
        <taxon>Halieaceae</taxon>
        <taxon>Mangrovimicrobium</taxon>
    </lineage>
</organism>